<gene>
    <name evidence="5" type="ORF">ACETIH_17620</name>
</gene>
<accession>A0ABV6YB38</accession>
<dbReference type="Gene3D" id="3.90.550.10">
    <property type="entry name" value="Spore Coat Polysaccharide Biosynthesis Protein SpsA, Chain A"/>
    <property type="match status" value="1"/>
</dbReference>
<dbReference type="EMBL" id="JBHOMY010000056">
    <property type="protein sequence ID" value="MFC1458484.1"/>
    <property type="molecule type" value="Genomic_DNA"/>
</dbReference>
<reference evidence="5 6" key="1">
    <citation type="submission" date="2024-09" db="EMBL/GenBank/DDBJ databases">
        <title>Nodulacao em especies de Leguminosae Basais da Amazonia e Caracterizacao dos Rizobios e Bacterias Associadas aos Nodulos.</title>
        <authorList>
            <person name="Jambeiro I.C.A."/>
            <person name="Lopes I.S."/>
            <person name="Aguiar E.R.G.R."/>
            <person name="Santos A.F.J."/>
            <person name="Dos Santos J.M.F."/>
            <person name="Gross E."/>
        </authorList>
    </citation>
    <scope>NUCLEOTIDE SEQUENCE [LARGE SCALE GENOMIC DNA]</scope>
    <source>
        <strain evidence="5 6">BRUESC1165</strain>
    </source>
</reference>
<dbReference type="Proteomes" id="UP001593940">
    <property type="component" value="Unassembled WGS sequence"/>
</dbReference>
<dbReference type="PANTHER" id="PTHR43685:SF5">
    <property type="entry name" value="GLYCOSYLTRANSFERASE EPSE-RELATED"/>
    <property type="match status" value="1"/>
</dbReference>
<evidence type="ECO:0000259" key="4">
    <source>
        <dbReference type="Pfam" id="PF00535"/>
    </source>
</evidence>
<keyword evidence="6" id="KW-1185">Reference proteome</keyword>
<keyword evidence="2" id="KW-0328">Glycosyltransferase</keyword>
<dbReference type="PANTHER" id="PTHR43685">
    <property type="entry name" value="GLYCOSYLTRANSFERASE"/>
    <property type="match status" value="1"/>
</dbReference>
<evidence type="ECO:0000256" key="3">
    <source>
        <dbReference type="ARBA" id="ARBA00022679"/>
    </source>
</evidence>
<proteinExistence type="inferred from homology"/>
<evidence type="ECO:0000313" key="6">
    <source>
        <dbReference type="Proteomes" id="UP001593940"/>
    </source>
</evidence>
<keyword evidence="3" id="KW-0808">Transferase</keyword>
<dbReference type="InterPro" id="IPR050834">
    <property type="entry name" value="Glycosyltransf_2"/>
</dbReference>
<comment type="caution">
    <text evidence="5">The sequence shown here is derived from an EMBL/GenBank/DDBJ whole genome shotgun (WGS) entry which is preliminary data.</text>
</comment>
<evidence type="ECO:0000256" key="2">
    <source>
        <dbReference type="ARBA" id="ARBA00022676"/>
    </source>
</evidence>
<protein>
    <submittedName>
        <fullName evidence="5">Glycosyltransferase family 2 protein</fullName>
    </submittedName>
</protein>
<organism evidence="5 6">
    <name type="scientific">Microvirga arabica</name>
    <dbReference type="NCBI Taxonomy" id="1128671"/>
    <lineage>
        <taxon>Bacteria</taxon>
        <taxon>Pseudomonadati</taxon>
        <taxon>Pseudomonadota</taxon>
        <taxon>Alphaproteobacteria</taxon>
        <taxon>Hyphomicrobiales</taxon>
        <taxon>Methylobacteriaceae</taxon>
        <taxon>Microvirga</taxon>
    </lineage>
</organism>
<dbReference type="RefSeq" id="WP_377030405.1">
    <property type="nucleotide sequence ID" value="NZ_JBHOMY010000056.1"/>
</dbReference>
<feature type="domain" description="Glycosyltransferase 2-like" evidence="4">
    <location>
        <begin position="8"/>
        <end position="171"/>
    </location>
</feature>
<evidence type="ECO:0000313" key="5">
    <source>
        <dbReference type="EMBL" id="MFC1458484.1"/>
    </source>
</evidence>
<dbReference type="InterPro" id="IPR029044">
    <property type="entry name" value="Nucleotide-diphossugar_trans"/>
</dbReference>
<name>A0ABV6YB38_9HYPH</name>
<evidence type="ECO:0000256" key="1">
    <source>
        <dbReference type="ARBA" id="ARBA00006739"/>
    </source>
</evidence>
<comment type="similarity">
    <text evidence="1">Belongs to the glycosyltransferase 2 family.</text>
</comment>
<sequence length="320" mass="36033">MSSIPRVSVLMPVRNGLPFLKEAVDSILDQSIKDVELVVVDDGSEDGSTSYLMARSLEDARVVLLRNAKSYGISAALNLGAEYCRAPWIARMDCDDRALPQRLERQLAFLDVNPDVQALGSLAYLINSQGHRIGLAPHDMTTRNAYKKYMESNRTIGLVHPSVIIRRVSLREVGGYRSDFEPAEDIDLWNRLSEQGPVLVLPEFLLEYRVHPTSVVSTRLELALLKEEWVEACMLARRNGSPEPIWGEFRNRCENASLQQRLNRQRRILAERLLSLARRDLAAGARSQGRAKQVVAAALRPIDAAPKILRQMRLALRQES</sequence>
<dbReference type="InterPro" id="IPR001173">
    <property type="entry name" value="Glyco_trans_2-like"/>
</dbReference>
<dbReference type="CDD" id="cd00761">
    <property type="entry name" value="Glyco_tranf_GTA_type"/>
    <property type="match status" value="1"/>
</dbReference>
<dbReference type="Pfam" id="PF00535">
    <property type="entry name" value="Glycos_transf_2"/>
    <property type="match status" value="1"/>
</dbReference>
<dbReference type="SUPFAM" id="SSF53448">
    <property type="entry name" value="Nucleotide-diphospho-sugar transferases"/>
    <property type="match status" value="1"/>
</dbReference>